<dbReference type="InterPro" id="IPR029903">
    <property type="entry name" value="RmlD-like-bd"/>
</dbReference>
<reference evidence="5" key="1">
    <citation type="journal article" date="2019" name="Int. J. Syst. Evol. Microbiol.">
        <title>The Global Catalogue of Microorganisms (GCM) 10K type strain sequencing project: providing services to taxonomists for standard genome sequencing and annotation.</title>
        <authorList>
            <consortium name="The Broad Institute Genomics Platform"/>
            <consortium name="The Broad Institute Genome Sequencing Center for Infectious Disease"/>
            <person name="Wu L."/>
            <person name="Ma J."/>
        </authorList>
    </citation>
    <scope>NUCLEOTIDE SEQUENCE [LARGE SCALE GENOMIC DNA]</scope>
    <source>
        <strain evidence="5">JCM 15442</strain>
    </source>
</reference>
<dbReference type="Proteomes" id="UP000639973">
    <property type="component" value="Unassembled WGS sequence"/>
</dbReference>
<dbReference type="PANTHER" id="PTHR10491">
    <property type="entry name" value="DTDP-4-DEHYDRORHAMNOSE REDUCTASE"/>
    <property type="match status" value="1"/>
</dbReference>
<keyword evidence="2" id="KW-0521">NADP</keyword>
<dbReference type="EC" id="1.1.1.133" evidence="2"/>
<comment type="pathway">
    <text evidence="2">Carbohydrate biosynthesis; dTDP-L-rhamnose biosynthesis.</text>
</comment>
<accession>A0ABQ2GDR1</accession>
<sequence length="249" mass="27290">MKVLLTGGGGRLGTELRALLPDLGIDVVAPTSAELDVTDVAQVMAVVCRARPEVIVHAAAYTDVGGAERNRERCWAVNVAGTRHMAQAANVVCAKLVQISTDYVFSGETGNYREDDTPGPVVNFYALSKLVAEEAARAAERHLILRTSFRPREFQYPVAYSDMFTGQDYVDVIAPQIALAVAHAAEIEDEVLHVVTERKSVYELARRRRPDVQEGTRTEAGVSLPGDVSLNTECWERLRRQMPAAPVRT</sequence>
<name>A0ABQ2GDR1_9DEIO</name>
<comment type="similarity">
    <text evidence="1 2">Belongs to the dTDP-4-dehydrorhamnose reductase family.</text>
</comment>
<keyword evidence="2" id="KW-0560">Oxidoreductase</keyword>
<dbReference type="EMBL" id="BMOL01000017">
    <property type="protein sequence ID" value="GGL89965.1"/>
    <property type="molecule type" value="Genomic_DNA"/>
</dbReference>
<comment type="caution">
    <text evidence="4">The sequence shown here is derived from an EMBL/GenBank/DDBJ whole genome shotgun (WGS) entry which is preliminary data.</text>
</comment>
<proteinExistence type="inferred from homology"/>
<evidence type="ECO:0000313" key="4">
    <source>
        <dbReference type="EMBL" id="GGL89965.1"/>
    </source>
</evidence>
<dbReference type="InterPro" id="IPR005913">
    <property type="entry name" value="dTDP_dehydrorham_reduct"/>
</dbReference>
<evidence type="ECO:0000259" key="3">
    <source>
        <dbReference type="Pfam" id="PF04321"/>
    </source>
</evidence>
<organism evidence="4 5">
    <name type="scientific">Deinococcus aerolatus</name>
    <dbReference type="NCBI Taxonomy" id="522487"/>
    <lineage>
        <taxon>Bacteria</taxon>
        <taxon>Thermotogati</taxon>
        <taxon>Deinococcota</taxon>
        <taxon>Deinococci</taxon>
        <taxon>Deinococcales</taxon>
        <taxon>Deinococcaceae</taxon>
        <taxon>Deinococcus</taxon>
    </lineage>
</organism>
<feature type="domain" description="RmlD-like substrate binding" evidence="3">
    <location>
        <begin position="1"/>
        <end position="149"/>
    </location>
</feature>
<comment type="function">
    <text evidence="2">Catalyzes the reduction of dTDP-6-deoxy-L-lyxo-4-hexulose to yield dTDP-L-rhamnose.</text>
</comment>
<dbReference type="Gene3D" id="3.40.50.720">
    <property type="entry name" value="NAD(P)-binding Rossmann-like Domain"/>
    <property type="match status" value="1"/>
</dbReference>
<gene>
    <name evidence="4" type="ORF">GCM10010840_30010</name>
</gene>
<keyword evidence="5" id="KW-1185">Reference proteome</keyword>
<protein>
    <recommendedName>
        <fullName evidence="2">dTDP-4-dehydrorhamnose reductase</fullName>
        <ecNumber evidence="2">1.1.1.133</ecNumber>
    </recommendedName>
</protein>
<evidence type="ECO:0000256" key="2">
    <source>
        <dbReference type="RuleBase" id="RU364082"/>
    </source>
</evidence>
<evidence type="ECO:0000256" key="1">
    <source>
        <dbReference type="ARBA" id="ARBA00010944"/>
    </source>
</evidence>
<dbReference type="InterPro" id="IPR036291">
    <property type="entry name" value="NAD(P)-bd_dom_sf"/>
</dbReference>
<dbReference type="Pfam" id="PF04321">
    <property type="entry name" value="RmlD_sub_bind"/>
    <property type="match status" value="1"/>
</dbReference>
<dbReference type="SUPFAM" id="SSF51735">
    <property type="entry name" value="NAD(P)-binding Rossmann-fold domains"/>
    <property type="match status" value="1"/>
</dbReference>
<evidence type="ECO:0000313" key="5">
    <source>
        <dbReference type="Proteomes" id="UP000639973"/>
    </source>
</evidence>
<dbReference type="PANTHER" id="PTHR10491:SF4">
    <property type="entry name" value="METHIONINE ADENOSYLTRANSFERASE 2 SUBUNIT BETA"/>
    <property type="match status" value="1"/>
</dbReference>
<dbReference type="RefSeq" id="WP_188973392.1">
    <property type="nucleotide sequence ID" value="NZ_BMOL01000017.1"/>
</dbReference>